<dbReference type="PANTHER" id="PTHR45784:SF3">
    <property type="entry name" value="C-TYPE LECTIN DOMAIN FAMILY 4 MEMBER K-LIKE-RELATED"/>
    <property type="match status" value="1"/>
</dbReference>
<dbReference type="PANTHER" id="PTHR45784">
    <property type="entry name" value="C-TYPE LECTIN DOMAIN FAMILY 20 MEMBER A-RELATED"/>
    <property type="match status" value="1"/>
</dbReference>
<keyword evidence="3" id="KW-1185">Reference proteome</keyword>
<feature type="non-terminal residue" evidence="2">
    <location>
        <position position="1"/>
    </location>
</feature>
<accession>A0A8J4X327</accession>
<reference evidence="2" key="1">
    <citation type="submission" date="2020-07" db="EMBL/GenBank/DDBJ databases">
        <title>Clarias magur genome sequencing, assembly and annotation.</title>
        <authorList>
            <person name="Kushwaha B."/>
            <person name="Kumar R."/>
            <person name="Das P."/>
            <person name="Joshi C.G."/>
            <person name="Kumar D."/>
            <person name="Nagpure N.S."/>
            <person name="Pandey M."/>
            <person name="Agarwal S."/>
            <person name="Srivastava S."/>
            <person name="Singh M."/>
            <person name="Sahoo L."/>
            <person name="Jayasankar P."/>
            <person name="Meher P.K."/>
            <person name="Koringa P.G."/>
            <person name="Iquebal M.A."/>
            <person name="Das S.P."/>
            <person name="Bit A."/>
            <person name="Patnaik S."/>
            <person name="Patel N."/>
            <person name="Shah T.M."/>
            <person name="Hinsu A."/>
            <person name="Jena J.K."/>
        </authorList>
    </citation>
    <scope>NUCLEOTIDE SEQUENCE</scope>
    <source>
        <strain evidence="2">CIFAMagur01</strain>
        <tissue evidence="2">Testis</tissue>
    </source>
</reference>
<organism evidence="2 3">
    <name type="scientific">Clarias magur</name>
    <name type="common">Asian catfish</name>
    <name type="synonym">Macropteronotus magur</name>
    <dbReference type="NCBI Taxonomy" id="1594786"/>
    <lineage>
        <taxon>Eukaryota</taxon>
        <taxon>Metazoa</taxon>
        <taxon>Chordata</taxon>
        <taxon>Craniata</taxon>
        <taxon>Vertebrata</taxon>
        <taxon>Euteleostomi</taxon>
        <taxon>Actinopterygii</taxon>
        <taxon>Neopterygii</taxon>
        <taxon>Teleostei</taxon>
        <taxon>Ostariophysi</taxon>
        <taxon>Siluriformes</taxon>
        <taxon>Clariidae</taxon>
        <taxon>Clarias</taxon>
    </lineage>
</organism>
<dbReference type="InterPro" id="IPR016187">
    <property type="entry name" value="CTDL_fold"/>
</dbReference>
<dbReference type="AlphaFoldDB" id="A0A8J4X327"/>
<dbReference type="InterPro" id="IPR001304">
    <property type="entry name" value="C-type_lectin-like"/>
</dbReference>
<sequence length="143" mass="15793">SISGANSFIGVSSPLMTWAGAQTYCRTFHTDLASALSQTDNDLLAQVASVQGVSWFGLFRDTWKWLNSTPAVNVPWYTGRPDNSRANSNCGTLRYGQFVDEPCSINHYFFCQTVPVNQQVVKLRMKSDGNVFDSAVQSAVLEQ</sequence>
<dbReference type="PROSITE" id="PS50041">
    <property type="entry name" value="C_TYPE_LECTIN_2"/>
    <property type="match status" value="1"/>
</dbReference>
<protein>
    <submittedName>
        <fullName evidence="2">Macrophage mannose receptor 1-like isoform X6</fullName>
    </submittedName>
</protein>
<feature type="non-terminal residue" evidence="2">
    <location>
        <position position="143"/>
    </location>
</feature>
<proteinExistence type="predicted"/>
<dbReference type="Pfam" id="PF00059">
    <property type="entry name" value="Lectin_C"/>
    <property type="match status" value="1"/>
</dbReference>
<evidence type="ECO:0000259" key="1">
    <source>
        <dbReference type="PROSITE" id="PS50041"/>
    </source>
</evidence>
<gene>
    <name evidence="2" type="ORF">DAT39_010832</name>
</gene>
<dbReference type="OrthoDB" id="6369810at2759"/>
<comment type="caution">
    <text evidence="2">The sequence shown here is derived from an EMBL/GenBank/DDBJ whole genome shotgun (WGS) entry which is preliminary data.</text>
</comment>
<keyword evidence="2" id="KW-0675">Receptor</keyword>
<dbReference type="EMBL" id="QNUK01000167">
    <property type="protein sequence ID" value="KAF5899461.1"/>
    <property type="molecule type" value="Genomic_DNA"/>
</dbReference>
<dbReference type="InterPro" id="IPR016186">
    <property type="entry name" value="C-type_lectin-like/link_sf"/>
</dbReference>
<dbReference type="SUPFAM" id="SSF56436">
    <property type="entry name" value="C-type lectin-like"/>
    <property type="match status" value="1"/>
</dbReference>
<dbReference type="Proteomes" id="UP000727407">
    <property type="component" value="Unassembled WGS sequence"/>
</dbReference>
<dbReference type="Gene3D" id="3.10.100.10">
    <property type="entry name" value="Mannose-Binding Protein A, subunit A"/>
    <property type="match status" value="1"/>
</dbReference>
<evidence type="ECO:0000313" key="3">
    <source>
        <dbReference type="Proteomes" id="UP000727407"/>
    </source>
</evidence>
<name>A0A8J4X327_CLAMG</name>
<evidence type="ECO:0000313" key="2">
    <source>
        <dbReference type="EMBL" id="KAF5899461.1"/>
    </source>
</evidence>
<dbReference type="SMART" id="SM00034">
    <property type="entry name" value="CLECT"/>
    <property type="match status" value="1"/>
</dbReference>
<feature type="domain" description="C-type lectin" evidence="1">
    <location>
        <begin position="16"/>
        <end position="112"/>
    </location>
</feature>